<evidence type="ECO:0000313" key="2">
    <source>
        <dbReference type="Proteomes" id="UP000306635"/>
    </source>
</evidence>
<dbReference type="EMBL" id="SWDV01000070">
    <property type="protein sequence ID" value="TLX69884.1"/>
    <property type="molecule type" value="Genomic_DNA"/>
</dbReference>
<dbReference type="RefSeq" id="WP_138526845.1">
    <property type="nucleotide sequence ID" value="NZ_SWDV01000070.1"/>
</dbReference>
<name>A0A5R9QKQ0_9PSED</name>
<organism evidence="1 2">
    <name type="scientific">Pseudomonas nicosulfuronedens</name>
    <dbReference type="NCBI Taxonomy" id="2571105"/>
    <lineage>
        <taxon>Bacteria</taxon>
        <taxon>Pseudomonadati</taxon>
        <taxon>Pseudomonadota</taxon>
        <taxon>Gammaproteobacteria</taxon>
        <taxon>Pseudomonadales</taxon>
        <taxon>Pseudomonadaceae</taxon>
        <taxon>Pseudomonas</taxon>
    </lineage>
</organism>
<keyword evidence="2" id="KW-1185">Reference proteome</keyword>
<dbReference type="AlphaFoldDB" id="A0A5R9QKQ0"/>
<sequence>MNSIVPAGHAWLVVAASASTRTLKSTTTGIEIGRVVDEILDAFAPAPLTVPEAYRQDLQLSPVELSARYASNSVDTHPLLPVQLWRQHVQQQQTMTGYWDWVSQQLAMLAGVNRS</sequence>
<dbReference type="Proteomes" id="UP000306635">
    <property type="component" value="Unassembled WGS sequence"/>
</dbReference>
<accession>A0A5R9QKQ0</accession>
<dbReference type="OrthoDB" id="6910384at2"/>
<comment type="caution">
    <text evidence="1">The sequence shown here is derived from an EMBL/GenBank/DDBJ whole genome shotgun (WGS) entry which is preliminary data.</text>
</comment>
<evidence type="ECO:0000313" key="1">
    <source>
        <dbReference type="EMBL" id="TLX69884.1"/>
    </source>
</evidence>
<protein>
    <submittedName>
        <fullName evidence="1">Uncharacterized protein</fullName>
    </submittedName>
</protein>
<proteinExistence type="predicted"/>
<dbReference type="GeneID" id="300409104"/>
<gene>
    <name evidence="1" type="ORF">FAS41_29665</name>
</gene>
<reference evidence="1 2" key="1">
    <citation type="submission" date="2019-04" db="EMBL/GenBank/DDBJ databases">
        <authorList>
            <person name="Li M."/>
        </authorList>
    </citation>
    <scope>NUCLEOTIDE SEQUENCE [LARGE SCALE GENOMIC DNA]</scope>
    <source>
        <strain evidence="1 2">LAM1902</strain>
    </source>
</reference>